<proteinExistence type="predicted"/>
<dbReference type="PANTHER" id="PTHR19278">
    <property type="entry name" value="OROTATE PHOSPHORIBOSYLTRANSFERASE"/>
    <property type="match status" value="1"/>
</dbReference>
<accession>A0A1F7J7K1</accession>
<name>A0A1F7J7K1_9BACT</name>
<comment type="pathway">
    <text evidence="1">Pyrimidine metabolism; UMP biosynthesis via de novo pathway.</text>
</comment>
<dbReference type="GO" id="GO:0004588">
    <property type="term" value="F:orotate phosphoribosyltransferase activity"/>
    <property type="evidence" value="ECO:0007669"/>
    <property type="project" value="TreeGrafter"/>
</dbReference>
<dbReference type="GO" id="GO:0006222">
    <property type="term" value="P:UMP biosynthetic process"/>
    <property type="evidence" value="ECO:0007669"/>
    <property type="project" value="TreeGrafter"/>
</dbReference>
<dbReference type="Gene3D" id="3.40.50.2020">
    <property type="match status" value="1"/>
</dbReference>
<dbReference type="InterPro" id="IPR029057">
    <property type="entry name" value="PRTase-like"/>
</dbReference>
<feature type="domain" description="Phosphoribosyltransferase" evidence="3">
    <location>
        <begin position="36"/>
        <end position="161"/>
    </location>
</feature>
<dbReference type="GO" id="GO:0019856">
    <property type="term" value="P:pyrimidine nucleobase biosynthetic process"/>
    <property type="evidence" value="ECO:0007669"/>
    <property type="project" value="TreeGrafter"/>
</dbReference>
<dbReference type="Proteomes" id="UP000176480">
    <property type="component" value="Unassembled WGS sequence"/>
</dbReference>
<protein>
    <recommendedName>
        <fullName evidence="3">Phosphoribosyltransferase domain-containing protein</fullName>
    </recommendedName>
</protein>
<dbReference type="AlphaFoldDB" id="A0A1F7J7K1"/>
<dbReference type="EMBL" id="MGAR01000024">
    <property type="protein sequence ID" value="OGK51589.1"/>
    <property type="molecule type" value="Genomic_DNA"/>
</dbReference>
<dbReference type="PANTHER" id="PTHR19278:SF9">
    <property type="entry name" value="URIDINE 5'-MONOPHOSPHATE SYNTHASE"/>
    <property type="match status" value="1"/>
</dbReference>
<gene>
    <name evidence="4" type="ORF">A2966_02960</name>
</gene>
<dbReference type="InterPro" id="IPR000836">
    <property type="entry name" value="PRTase_dom"/>
</dbReference>
<dbReference type="Pfam" id="PF00156">
    <property type="entry name" value="Pribosyltran"/>
    <property type="match status" value="1"/>
</dbReference>
<evidence type="ECO:0000313" key="4">
    <source>
        <dbReference type="EMBL" id="OGK51589.1"/>
    </source>
</evidence>
<evidence type="ECO:0000259" key="3">
    <source>
        <dbReference type="Pfam" id="PF00156"/>
    </source>
</evidence>
<organism evidence="4 5">
    <name type="scientific">Candidatus Roizmanbacteria bacterium RIFCSPLOWO2_01_FULL_41_22</name>
    <dbReference type="NCBI Taxonomy" id="1802067"/>
    <lineage>
        <taxon>Bacteria</taxon>
        <taxon>Candidatus Roizmaniibacteriota</taxon>
    </lineage>
</organism>
<keyword evidence="2" id="KW-0665">Pyrimidine biosynthesis</keyword>
<reference evidence="4 5" key="1">
    <citation type="journal article" date="2016" name="Nat. Commun.">
        <title>Thousands of microbial genomes shed light on interconnected biogeochemical processes in an aquifer system.</title>
        <authorList>
            <person name="Anantharaman K."/>
            <person name="Brown C.T."/>
            <person name="Hug L.A."/>
            <person name="Sharon I."/>
            <person name="Castelle C.J."/>
            <person name="Probst A.J."/>
            <person name="Thomas B.C."/>
            <person name="Singh A."/>
            <person name="Wilkins M.J."/>
            <person name="Karaoz U."/>
            <person name="Brodie E.L."/>
            <person name="Williams K.H."/>
            <person name="Hubbard S.S."/>
            <person name="Banfield J.F."/>
        </authorList>
    </citation>
    <scope>NUCLEOTIDE SEQUENCE [LARGE SCALE GENOMIC DNA]</scope>
</reference>
<sequence length="217" mass="23377">MDTNVVGLLKKVGGIITDSHIVYTSGKHGSVYLNKDAIYPHATETAKVGKMFAEKFKDLDIDVVVAPAIGGTLLSQWTAFYLSEIKGKEVLGVYTEKDKGTLAGAAESAQIFCRGYDKFVIGKKVLVLEDLVTTGMSVKKTVETVRKTGGEVLAVGVMFNRVPDKINSDFIGAPFYALANFPAQAFDEAVCPLCKKGVPINTLVGHGKQYLQKKGLL</sequence>
<evidence type="ECO:0000256" key="1">
    <source>
        <dbReference type="ARBA" id="ARBA00004725"/>
    </source>
</evidence>
<comment type="caution">
    <text evidence="4">The sequence shown here is derived from an EMBL/GenBank/DDBJ whole genome shotgun (WGS) entry which is preliminary data.</text>
</comment>
<evidence type="ECO:0000256" key="2">
    <source>
        <dbReference type="ARBA" id="ARBA00022975"/>
    </source>
</evidence>
<dbReference type="SUPFAM" id="SSF53271">
    <property type="entry name" value="PRTase-like"/>
    <property type="match status" value="1"/>
</dbReference>
<evidence type="ECO:0000313" key="5">
    <source>
        <dbReference type="Proteomes" id="UP000176480"/>
    </source>
</evidence>
<dbReference type="CDD" id="cd06223">
    <property type="entry name" value="PRTases_typeI"/>
    <property type="match status" value="1"/>
</dbReference>
<dbReference type="STRING" id="1802067.A2966_02960"/>